<name>A0ACC1R9M4_9HYPO</name>
<comment type="caution">
    <text evidence="1">The sequence shown here is derived from an EMBL/GenBank/DDBJ whole genome shotgun (WGS) entry which is preliminary data.</text>
</comment>
<protein>
    <submittedName>
        <fullName evidence="1">Uncharacterized protein</fullName>
    </submittedName>
</protein>
<gene>
    <name evidence="1" type="ORF">NLG97_g553</name>
</gene>
<organism evidence="1 2">
    <name type="scientific">Lecanicillium saksenae</name>
    <dbReference type="NCBI Taxonomy" id="468837"/>
    <lineage>
        <taxon>Eukaryota</taxon>
        <taxon>Fungi</taxon>
        <taxon>Dikarya</taxon>
        <taxon>Ascomycota</taxon>
        <taxon>Pezizomycotina</taxon>
        <taxon>Sordariomycetes</taxon>
        <taxon>Hypocreomycetidae</taxon>
        <taxon>Hypocreales</taxon>
        <taxon>Cordycipitaceae</taxon>
        <taxon>Lecanicillium</taxon>
    </lineage>
</organism>
<dbReference type="Proteomes" id="UP001148737">
    <property type="component" value="Unassembled WGS sequence"/>
</dbReference>
<accession>A0ACC1R9M4</accession>
<keyword evidence="2" id="KW-1185">Reference proteome</keyword>
<proteinExistence type="predicted"/>
<evidence type="ECO:0000313" key="1">
    <source>
        <dbReference type="EMBL" id="KAJ3499137.1"/>
    </source>
</evidence>
<dbReference type="EMBL" id="JANAKD010000020">
    <property type="protein sequence ID" value="KAJ3499137.1"/>
    <property type="molecule type" value="Genomic_DNA"/>
</dbReference>
<evidence type="ECO:0000313" key="2">
    <source>
        <dbReference type="Proteomes" id="UP001148737"/>
    </source>
</evidence>
<reference evidence="1" key="1">
    <citation type="submission" date="2022-07" db="EMBL/GenBank/DDBJ databases">
        <title>Genome Sequence of Lecanicillium saksenae.</title>
        <authorList>
            <person name="Buettner E."/>
        </authorList>
    </citation>
    <scope>NUCLEOTIDE SEQUENCE</scope>
    <source>
        <strain evidence="1">VT-O1</strain>
    </source>
</reference>
<sequence length="337" mass="36241">MPASPQTPQHSRQSSVADPNNASPNARRHSKSSISDVTTPFRNSLTHQDTLDMSILASGGGQASNGMGNLADELADAFSDSGEEEEGAPVESSGDHVTNNASKPDGSRDSGVDVHAGLTANLIARIDAVESLVRRGTENYGGPEDDVFKRVTESLRDLGSQSSVEGNASRLITAHTALTTHLAHQTRQLHNLTFPLLSPLAPSPDLETIDNLVPLLVSLLEAMPTPSTVAFNSLTALHSVTAELIQTLSYVSDTLHMSRQTITTATRRLKSSKELVAELRRDEELREEGERWLTRGNWGERLQNRECAGVCGDVIGGFEAVCDGWRERLLAQAESTA</sequence>